<evidence type="ECO:0000313" key="2">
    <source>
        <dbReference type="Proteomes" id="UP001319200"/>
    </source>
</evidence>
<name>A0AAP2DLA1_9BACT</name>
<dbReference type="AlphaFoldDB" id="A0AAP2DLA1"/>
<protein>
    <submittedName>
        <fullName evidence="1">Uncharacterized protein</fullName>
    </submittedName>
</protein>
<sequence length="65" mass="7944">MIAEFGKYLESIEFYDYWIHLYALNSNFIEIYYNINTRQIDRISLVNYADLDKYLSRIVIHTTKK</sequence>
<dbReference type="Proteomes" id="UP001319200">
    <property type="component" value="Unassembled WGS sequence"/>
</dbReference>
<proteinExistence type="predicted"/>
<dbReference type="EMBL" id="JAHESF010000010">
    <property type="protein sequence ID" value="MBT1697609.1"/>
    <property type="molecule type" value="Genomic_DNA"/>
</dbReference>
<gene>
    <name evidence="1" type="ORF">KK083_12025</name>
</gene>
<accession>A0AAP2DLA1</accession>
<organism evidence="1 2">
    <name type="scientific">Chryseosolibacter histidini</name>
    <dbReference type="NCBI Taxonomy" id="2782349"/>
    <lineage>
        <taxon>Bacteria</taxon>
        <taxon>Pseudomonadati</taxon>
        <taxon>Bacteroidota</taxon>
        <taxon>Cytophagia</taxon>
        <taxon>Cytophagales</taxon>
        <taxon>Chryseotaleaceae</taxon>
        <taxon>Chryseosolibacter</taxon>
    </lineage>
</organism>
<comment type="caution">
    <text evidence="1">The sequence shown here is derived from an EMBL/GenBank/DDBJ whole genome shotgun (WGS) entry which is preliminary data.</text>
</comment>
<keyword evidence="2" id="KW-1185">Reference proteome</keyword>
<reference evidence="1 2" key="1">
    <citation type="submission" date="2021-05" db="EMBL/GenBank/DDBJ databases">
        <title>A Polyphasic approach of four new species of the genus Ohtaekwangia: Ohtaekwangia histidinii sp. nov., Ohtaekwangia cretensis sp. nov., Ohtaekwangia indiensis sp. nov., Ohtaekwangia reichenbachii sp. nov. from diverse environment.</title>
        <authorList>
            <person name="Octaviana S."/>
        </authorList>
    </citation>
    <scope>NUCLEOTIDE SEQUENCE [LARGE SCALE GENOMIC DNA]</scope>
    <source>
        <strain evidence="1 2">PWU4</strain>
    </source>
</reference>
<dbReference type="RefSeq" id="WP_254163481.1">
    <property type="nucleotide sequence ID" value="NZ_JAHESF010000010.1"/>
</dbReference>
<evidence type="ECO:0000313" key="1">
    <source>
        <dbReference type="EMBL" id="MBT1697609.1"/>
    </source>
</evidence>